<organism evidence="2 3">
    <name type="scientific">Marinomonas arctica</name>
    <dbReference type="NCBI Taxonomy" id="383750"/>
    <lineage>
        <taxon>Bacteria</taxon>
        <taxon>Pseudomonadati</taxon>
        <taxon>Pseudomonadota</taxon>
        <taxon>Gammaproteobacteria</taxon>
        <taxon>Oceanospirillales</taxon>
        <taxon>Oceanospirillaceae</taxon>
        <taxon>Marinomonas</taxon>
    </lineage>
</organism>
<dbReference type="GO" id="GO:0008168">
    <property type="term" value="F:methyltransferase activity"/>
    <property type="evidence" value="ECO:0007669"/>
    <property type="project" value="UniProtKB-KW"/>
</dbReference>
<keyword evidence="3" id="KW-1185">Reference proteome</keyword>
<protein>
    <submittedName>
        <fullName evidence="2">Methyltransferase</fullName>
    </submittedName>
</protein>
<accession>A0A7H1J3M8</accession>
<feature type="domain" description="Methyltransferase" evidence="1">
    <location>
        <begin position="113"/>
        <end position="225"/>
    </location>
</feature>
<evidence type="ECO:0000313" key="3">
    <source>
        <dbReference type="Proteomes" id="UP000516370"/>
    </source>
</evidence>
<dbReference type="InterPro" id="IPR025714">
    <property type="entry name" value="Methyltranfer_dom"/>
</dbReference>
<evidence type="ECO:0000259" key="1">
    <source>
        <dbReference type="Pfam" id="PF13679"/>
    </source>
</evidence>
<dbReference type="Proteomes" id="UP000516370">
    <property type="component" value="Chromosome"/>
</dbReference>
<sequence length="395" mass="45489">MTSFQQRFQSLDIWLKTHQALWQFDTFHQFKTPWRDDYLALADYLENHGLQPIDDAFYAEVCRLCPELQTPFNEKAQEKNTLTTKRTLTNDFPAYVSAGIKGRKWSQIQAFVAHTPHANNYLEWCAGKGHLGKLLAFEDRHPVHSLEWQKSLCEAGEQEAKRLKIPQTFIHADVLKGEGQEALANAHCAVALHACGDLHRELIKQAVAVHTASLCISPCCYHLTQDEYYQPLSQTAQQSALTLRQADLKLAVKEVATAGAREQRLKQLELTYRLGFDAWQRTARQQDDYLPVPSIQKNRLNQGFHTFCQWAAEQKGLTDLTSKTAFENFEAIGQSRYQQVQKLEAISQLFRPALEHWLVLDRAMYLEEHGYHVEIGEFCDKSLTPRNWMIRATRT</sequence>
<dbReference type="PANTHER" id="PTHR13369">
    <property type="match status" value="1"/>
</dbReference>
<dbReference type="InterPro" id="IPR029063">
    <property type="entry name" value="SAM-dependent_MTases_sf"/>
</dbReference>
<keyword evidence="2" id="KW-0489">Methyltransferase</keyword>
<dbReference type="SUPFAM" id="SSF53335">
    <property type="entry name" value="S-adenosyl-L-methionine-dependent methyltransferases"/>
    <property type="match status" value="1"/>
</dbReference>
<dbReference type="OrthoDB" id="5298194at2"/>
<dbReference type="EMBL" id="CP061081">
    <property type="protein sequence ID" value="QNT05094.1"/>
    <property type="molecule type" value="Genomic_DNA"/>
</dbReference>
<gene>
    <name evidence="2" type="ORF">IBG28_15555</name>
</gene>
<name>A0A7H1J3M8_9GAMM</name>
<evidence type="ECO:0000313" key="2">
    <source>
        <dbReference type="EMBL" id="QNT05094.1"/>
    </source>
</evidence>
<keyword evidence="2" id="KW-0808">Transferase</keyword>
<dbReference type="PANTHER" id="PTHR13369:SF0">
    <property type="entry name" value="GLUTATHIONE S-TRANSFERASE C-TERMINAL DOMAIN-CONTAINING PROTEIN"/>
    <property type="match status" value="1"/>
</dbReference>
<dbReference type="KEGG" id="mard:IBG28_15555"/>
<dbReference type="RefSeq" id="WP_111605514.1">
    <property type="nucleotide sequence ID" value="NZ_BMLJ01000001.1"/>
</dbReference>
<dbReference type="Pfam" id="PF13679">
    <property type="entry name" value="Methyltransf_32"/>
    <property type="match status" value="1"/>
</dbReference>
<dbReference type="GO" id="GO:0032259">
    <property type="term" value="P:methylation"/>
    <property type="evidence" value="ECO:0007669"/>
    <property type="project" value="UniProtKB-KW"/>
</dbReference>
<proteinExistence type="predicted"/>
<reference evidence="2 3" key="1">
    <citation type="submission" date="2020-09" db="EMBL/GenBank/DDBJ databases">
        <title>Complete genome sequence of an Arctic sea ice bacterium Marinomonas arctica BSI20414.</title>
        <authorList>
            <person name="Liao L."/>
            <person name="Chen B."/>
        </authorList>
    </citation>
    <scope>NUCLEOTIDE SEQUENCE [LARGE SCALE GENOMIC DNA]</scope>
    <source>
        <strain evidence="2 3">BSI20414</strain>
    </source>
</reference>
<dbReference type="AlphaFoldDB" id="A0A7H1J3M8"/>